<feature type="region of interest" description="Disordered" evidence="1">
    <location>
        <begin position="250"/>
        <end position="434"/>
    </location>
</feature>
<dbReference type="Pfam" id="PF16751">
    <property type="entry name" value="RsdA_SigD_bd"/>
    <property type="match status" value="1"/>
</dbReference>
<dbReference type="Proteomes" id="UP001500307">
    <property type="component" value="Unassembled WGS sequence"/>
</dbReference>
<feature type="compositionally biased region" description="Low complexity" evidence="1">
    <location>
        <begin position="375"/>
        <end position="384"/>
    </location>
</feature>
<feature type="compositionally biased region" description="Low complexity" evidence="1">
    <location>
        <begin position="322"/>
        <end position="359"/>
    </location>
</feature>
<feature type="compositionally biased region" description="Low complexity" evidence="1">
    <location>
        <begin position="264"/>
        <end position="273"/>
    </location>
</feature>
<keyword evidence="4" id="KW-1185">Reference proteome</keyword>
<evidence type="ECO:0000313" key="3">
    <source>
        <dbReference type="EMBL" id="GAA4564032.1"/>
    </source>
</evidence>
<reference evidence="4" key="1">
    <citation type="journal article" date="2019" name="Int. J. Syst. Evol. Microbiol.">
        <title>The Global Catalogue of Microorganisms (GCM) 10K type strain sequencing project: providing services to taxonomists for standard genome sequencing and annotation.</title>
        <authorList>
            <consortium name="The Broad Institute Genomics Platform"/>
            <consortium name="The Broad Institute Genome Sequencing Center for Infectious Disease"/>
            <person name="Wu L."/>
            <person name="Ma J."/>
        </authorList>
    </citation>
    <scope>NUCLEOTIDE SEQUENCE [LARGE SCALE GENOMIC DNA]</scope>
    <source>
        <strain evidence="4">JCM 3175</strain>
    </source>
</reference>
<dbReference type="InterPro" id="IPR031928">
    <property type="entry name" value="RsdA_SigD-bd"/>
</dbReference>
<feature type="compositionally biased region" description="Low complexity" evidence="1">
    <location>
        <begin position="113"/>
        <end position="128"/>
    </location>
</feature>
<organism evidence="3 4">
    <name type="scientific">Micromonospora coerulea</name>
    <dbReference type="NCBI Taxonomy" id="47856"/>
    <lineage>
        <taxon>Bacteria</taxon>
        <taxon>Bacillati</taxon>
        <taxon>Actinomycetota</taxon>
        <taxon>Actinomycetes</taxon>
        <taxon>Micromonosporales</taxon>
        <taxon>Micromonosporaceae</taxon>
        <taxon>Micromonospora</taxon>
    </lineage>
</organism>
<sequence>MTPEAPPPADDPVRRDDELLDAIRRGAPPPADDPVAALLAGWHNEVETHAARLDAAGSPARTGPDGQWTVRHAVPAVTGPTAARPRHDAAGAKARHEPNPDGRDDGTTGGGPDPADGASPGPATARPGRPARRERSRADRPPRRHPRVLAGAAVALLTVTGGIWLGSARAEPDGLLWPVTEVVWTERAELLRTEREIGRMLEQARRDLTAGRYAEARTHLERAAALLAGLDDDAQLSRLRVDLDDLRRRLPTAGVPTPAPGGPPSASMVPPGAESIPPPTVPAAGDDIAETSPATLPSVVAPPAERTQRARPARPERPLRPAPARSGATPGATLRPPRAAPATASATPGATMPATGRAAPGRELRAQPRRPSPPTSGGAAATAAVDRKRSPSATMPPTRSAVPSQPAAGRTAAPSDRPPSRPVTGTGGADSLPR</sequence>
<feature type="compositionally biased region" description="Pro residues" evidence="1">
    <location>
        <begin position="1"/>
        <end position="10"/>
    </location>
</feature>
<feature type="compositionally biased region" description="Basic and acidic residues" evidence="1">
    <location>
        <begin position="131"/>
        <end position="141"/>
    </location>
</feature>
<comment type="caution">
    <text evidence="3">The sequence shown here is derived from an EMBL/GenBank/DDBJ whole genome shotgun (WGS) entry which is preliminary data.</text>
</comment>
<feature type="region of interest" description="Disordered" evidence="1">
    <location>
        <begin position="1"/>
        <end position="147"/>
    </location>
</feature>
<gene>
    <name evidence="3" type="ORF">GCM10023176_09280</name>
</gene>
<evidence type="ECO:0000259" key="2">
    <source>
        <dbReference type="Pfam" id="PF16751"/>
    </source>
</evidence>
<feature type="compositionally biased region" description="Polar residues" evidence="1">
    <location>
        <begin position="391"/>
        <end position="403"/>
    </location>
</feature>
<name>A0ABP8S7X2_9ACTN</name>
<evidence type="ECO:0000313" key="4">
    <source>
        <dbReference type="Proteomes" id="UP001500307"/>
    </source>
</evidence>
<proteinExistence type="predicted"/>
<evidence type="ECO:0000256" key="1">
    <source>
        <dbReference type="SAM" id="MobiDB-lite"/>
    </source>
</evidence>
<accession>A0ABP8S7X2</accession>
<feature type="compositionally biased region" description="Basic and acidic residues" evidence="1">
    <location>
        <begin position="85"/>
        <end position="106"/>
    </location>
</feature>
<dbReference type="EMBL" id="BAABGU010000003">
    <property type="protein sequence ID" value="GAA4564032.1"/>
    <property type="molecule type" value="Genomic_DNA"/>
</dbReference>
<protein>
    <recommendedName>
        <fullName evidence="2">Anti-sigma-D factor RsdA sigma factor binding region domain-containing protein</fullName>
    </recommendedName>
</protein>
<dbReference type="RefSeq" id="WP_346116437.1">
    <property type="nucleotide sequence ID" value="NZ_BAABGU010000003.1"/>
</dbReference>
<feature type="domain" description="Anti-sigma-D factor RsdA sigma factor binding region" evidence="2">
    <location>
        <begin position="13"/>
        <end position="47"/>
    </location>
</feature>
<feature type="compositionally biased region" description="Basic and acidic residues" evidence="1">
    <location>
        <begin position="11"/>
        <end position="24"/>
    </location>
</feature>